<evidence type="ECO:0000256" key="3">
    <source>
        <dbReference type="ARBA" id="ARBA00022691"/>
    </source>
</evidence>
<dbReference type="Gene3D" id="1.25.40.10">
    <property type="entry name" value="Tetratricopeptide repeat domain"/>
    <property type="match status" value="1"/>
</dbReference>
<dbReference type="AlphaFoldDB" id="B8G3A2"/>
<dbReference type="InterPro" id="IPR000780">
    <property type="entry name" value="CheR_MeTrfase"/>
</dbReference>
<keyword evidence="4" id="KW-0802">TPR repeat</keyword>
<dbReference type="Proteomes" id="UP000002508">
    <property type="component" value="Chromosome"/>
</dbReference>
<dbReference type="eggNOG" id="COG1352">
    <property type="taxonomic scope" value="Bacteria"/>
</dbReference>
<gene>
    <name evidence="7" type="ordered locus">Cagg_2402</name>
</gene>
<evidence type="ECO:0000313" key="7">
    <source>
        <dbReference type="EMBL" id="ACL25275.1"/>
    </source>
</evidence>
<evidence type="ECO:0000256" key="4">
    <source>
        <dbReference type="PROSITE-ProRule" id="PRU00339"/>
    </source>
</evidence>
<dbReference type="GO" id="GO:0008983">
    <property type="term" value="F:protein-glutamate O-methyltransferase activity"/>
    <property type="evidence" value="ECO:0007669"/>
    <property type="project" value="UniProtKB-EC"/>
</dbReference>
<dbReference type="RefSeq" id="WP_015941133.1">
    <property type="nucleotide sequence ID" value="NC_011831.1"/>
</dbReference>
<dbReference type="PANTHER" id="PTHR24422">
    <property type="entry name" value="CHEMOTAXIS PROTEIN METHYLTRANSFERASE"/>
    <property type="match status" value="1"/>
</dbReference>
<dbReference type="KEGG" id="cag:Cagg_2402"/>
<dbReference type="Gene3D" id="3.40.50.150">
    <property type="entry name" value="Vaccinia Virus protein VP39"/>
    <property type="match status" value="1"/>
</dbReference>
<dbReference type="OrthoDB" id="9816309at2"/>
<name>B8G3A2_CHLAD</name>
<evidence type="ECO:0000313" key="8">
    <source>
        <dbReference type="Proteomes" id="UP000002508"/>
    </source>
</evidence>
<sequence>MTLPPESLGSLREILAHYCGILLDDSRLTHLQTAVERRALALKRLPDQYLADLLTNRDRTELQFLAEPFLNHETIFFRNRPHMEALRKTLLPTLHATLPPGVPIKIWSAGCATGEEPYSIAITALETLGEPLPRPVEILATDLSATAIEKARAGVYRGRTLTNLTPLQRLRFFTPVGNALTIHERVRQLVTFMQHNLLDPFPPAVRGTHILFCQNVTIYFSLDTCRTLMARFYDILADGGTLCLGFSETLWNIFDRLRPVSVDGAFLYRKDPPRQRMVALSVPKPSRPTLHPTRPTRRRPTSPPASSDPLFTDETVVVEGRRMIESGQIEAALELFAHAPLAGRYAPAVLALTAQAHANRGELDLALAEARRALELNPLVTEAHILLGLIYERQQQFTLAIRHLERARYLNSDSPLVAFHLAECYRQTDRVADAIREYRNAEHLLHSLPPDHLIEGVAVYWLAESCRRWIRRFEGER</sequence>
<evidence type="ECO:0000256" key="1">
    <source>
        <dbReference type="ARBA" id="ARBA00022603"/>
    </source>
</evidence>
<evidence type="ECO:0000256" key="5">
    <source>
        <dbReference type="SAM" id="MobiDB-lite"/>
    </source>
</evidence>
<reference evidence="7" key="1">
    <citation type="submission" date="2008-12" db="EMBL/GenBank/DDBJ databases">
        <title>Complete sequence of Chloroflexus aggregans DSM 9485.</title>
        <authorList>
            <consortium name="US DOE Joint Genome Institute"/>
            <person name="Lucas S."/>
            <person name="Copeland A."/>
            <person name="Lapidus A."/>
            <person name="Glavina del Rio T."/>
            <person name="Dalin E."/>
            <person name="Tice H."/>
            <person name="Pitluck S."/>
            <person name="Foster B."/>
            <person name="Larimer F."/>
            <person name="Land M."/>
            <person name="Hauser L."/>
            <person name="Kyrpides N."/>
            <person name="Mikhailova N."/>
            <person name="Bryant D."/>
            <person name="Richardson P."/>
        </authorList>
    </citation>
    <scope>NUCLEOTIDE SEQUENCE</scope>
    <source>
        <strain evidence="7">DSM 9485</strain>
    </source>
</reference>
<dbReference type="HOGENOM" id="CLU_025854_4_1_0"/>
<dbReference type="SUPFAM" id="SSF53335">
    <property type="entry name" value="S-adenosyl-L-methionine-dependent methyltransferases"/>
    <property type="match status" value="1"/>
</dbReference>
<keyword evidence="1 7" id="KW-0489">Methyltransferase</keyword>
<keyword evidence="3" id="KW-0949">S-adenosyl-L-methionine</keyword>
<dbReference type="InterPro" id="IPR019734">
    <property type="entry name" value="TPR_rpt"/>
</dbReference>
<dbReference type="InterPro" id="IPR029063">
    <property type="entry name" value="SAM-dependent_MTases_sf"/>
</dbReference>
<dbReference type="PROSITE" id="PS50005">
    <property type="entry name" value="TPR"/>
    <property type="match status" value="1"/>
</dbReference>
<dbReference type="PROSITE" id="PS50123">
    <property type="entry name" value="CHER"/>
    <property type="match status" value="1"/>
</dbReference>
<dbReference type="EMBL" id="CP001337">
    <property type="protein sequence ID" value="ACL25275.1"/>
    <property type="molecule type" value="Genomic_DNA"/>
</dbReference>
<feature type="repeat" description="TPR" evidence="4">
    <location>
        <begin position="381"/>
        <end position="414"/>
    </location>
</feature>
<dbReference type="EC" id="2.1.1.80" evidence="7"/>
<dbReference type="eggNOG" id="COG0457">
    <property type="taxonomic scope" value="Bacteria"/>
</dbReference>
<dbReference type="SUPFAM" id="SSF48452">
    <property type="entry name" value="TPR-like"/>
    <property type="match status" value="1"/>
</dbReference>
<evidence type="ECO:0000259" key="6">
    <source>
        <dbReference type="PROSITE" id="PS50123"/>
    </source>
</evidence>
<dbReference type="PRINTS" id="PR00996">
    <property type="entry name" value="CHERMTFRASE"/>
</dbReference>
<evidence type="ECO:0000256" key="2">
    <source>
        <dbReference type="ARBA" id="ARBA00022679"/>
    </source>
</evidence>
<dbReference type="PANTHER" id="PTHR24422:SF19">
    <property type="entry name" value="CHEMOTAXIS PROTEIN METHYLTRANSFERASE"/>
    <property type="match status" value="1"/>
</dbReference>
<proteinExistence type="predicted"/>
<dbReference type="Pfam" id="PF01739">
    <property type="entry name" value="CheR"/>
    <property type="match status" value="1"/>
</dbReference>
<dbReference type="SMART" id="SM00028">
    <property type="entry name" value="TPR"/>
    <property type="match status" value="3"/>
</dbReference>
<dbReference type="InterPro" id="IPR050903">
    <property type="entry name" value="Bact_Chemotaxis_MeTrfase"/>
</dbReference>
<keyword evidence="2 7" id="KW-0808">Transferase</keyword>
<dbReference type="Pfam" id="PF25063">
    <property type="entry name" value="ARM_TT21_C"/>
    <property type="match status" value="1"/>
</dbReference>
<dbReference type="GO" id="GO:0032259">
    <property type="term" value="P:methylation"/>
    <property type="evidence" value="ECO:0007669"/>
    <property type="project" value="UniProtKB-KW"/>
</dbReference>
<feature type="domain" description="CheR-type methyltransferase" evidence="6">
    <location>
        <begin position="1"/>
        <end position="273"/>
    </location>
</feature>
<dbReference type="SMART" id="SM00138">
    <property type="entry name" value="MeTrc"/>
    <property type="match status" value="1"/>
</dbReference>
<organism evidence="7 8">
    <name type="scientific">Chloroflexus aggregans (strain MD-66 / DSM 9485)</name>
    <dbReference type="NCBI Taxonomy" id="326427"/>
    <lineage>
        <taxon>Bacteria</taxon>
        <taxon>Bacillati</taxon>
        <taxon>Chloroflexota</taxon>
        <taxon>Chloroflexia</taxon>
        <taxon>Chloroflexales</taxon>
        <taxon>Chloroflexineae</taxon>
        <taxon>Chloroflexaceae</taxon>
        <taxon>Chloroflexus</taxon>
    </lineage>
</organism>
<dbReference type="STRING" id="326427.Cagg_2402"/>
<accession>B8G3A2</accession>
<protein>
    <submittedName>
        <fullName evidence="7">MCP methyltransferase, CheR-type with Tpr repeats</fullName>
        <ecNumber evidence="7">2.1.1.80</ecNumber>
    </submittedName>
</protein>
<dbReference type="InterPro" id="IPR056834">
    <property type="entry name" value="ARM_TT21_C"/>
</dbReference>
<keyword evidence="8" id="KW-1185">Reference proteome</keyword>
<feature type="region of interest" description="Disordered" evidence="5">
    <location>
        <begin position="280"/>
        <end position="310"/>
    </location>
</feature>
<dbReference type="InterPro" id="IPR011990">
    <property type="entry name" value="TPR-like_helical_dom_sf"/>
</dbReference>
<dbReference type="InterPro" id="IPR022642">
    <property type="entry name" value="CheR_C"/>
</dbReference>